<evidence type="ECO:0000256" key="10">
    <source>
        <dbReference type="ARBA" id="ARBA00023136"/>
    </source>
</evidence>
<keyword evidence="10" id="KW-0472">Membrane</keyword>
<evidence type="ECO:0000256" key="3">
    <source>
        <dbReference type="ARBA" id="ARBA00004586"/>
    </source>
</evidence>
<evidence type="ECO:0000256" key="9">
    <source>
        <dbReference type="ARBA" id="ARBA00023033"/>
    </source>
</evidence>
<evidence type="ECO:0000313" key="11">
    <source>
        <dbReference type="EMBL" id="UYV62011.1"/>
    </source>
</evidence>
<evidence type="ECO:0000256" key="7">
    <source>
        <dbReference type="ARBA" id="ARBA00022824"/>
    </source>
</evidence>
<dbReference type="PANTHER" id="PTHR24291">
    <property type="entry name" value="CYTOCHROME P450 FAMILY 4"/>
    <property type="match status" value="1"/>
</dbReference>
<dbReference type="SUPFAM" id="SSF48264">
    <property type="entry name" value="Cytochrome P450"/>
    <property type="match status" value="1"/>
</dbReference>
<comment type="similarity">
    <text evidence="4">Belongs to the cytochrome P450 family.</text>
</comment>
<keyword evidence="9" id="KW-0503">Monooxygenase</keyword>
<keyword evidence="5" id="KW-0349">Heme</keyword>
<dbReference type="PANTHER" id="PTHR24291:SF189">
    <property type="entry name" value="CYTOCHROME P450 4C3-RELATED"/>
    <property type="match status" value="1"/>
</dbReference>
<keyword evidence="9" id="KW-0560">Oxidoreductase</keyword>
<name>A0ABY6K139_9ARAC</name>
<evidence type="ECO:0000256" key="6">
    <source>
        <dbReference type="ARBA" id="ARBA00022723"/>
    </source>
</evidence>
<evidence type="ECO:0000256" key="2">
    <source>
        <dbReference type="ARBA" id="ARBA00003690"/>
    </source>
</evidence>
<dbReference type="PRINTS" id="PR00465">
    <property type="entry name" value="EP450IV"/>
</dbReference>
<dbReference type="InterPro" id="IPR001128">
    <property type="entry name" value="Cyt_P450"/>
</dbReference>
<keyword evidence="7" id="KW-0256">Endoplasmic reticulum</keyword>
<keyword evidence="12" id="KW-1185">Reference proteome</keyword>
<comment type="cofactor">
    <cofactor evidence="1">
        <name>heme</name>
        <dbReference type="ChEBI" id="CHEBI:30413"/>
    </cofactor>
</comment>
<evidence type="ECO:0000256" key="4">
    <source>
        <dbReference type="ARBA" id="ARBA00010617"/>
    </source>
</evidence>
<organism evidence="11 12">
    <name type="scientific">Cordylochernes scorpioides</name>
    <dbReference type="NCBI Taxonomy" id="51811"/>
    <lineage>
        <taxon>Eukaryota</taxon>
        <taxon>Metazoa</taxon>
        <taxon>Ecdysozoa</taxon>
        <taxon>Arthropoda</taxon>
        <taxon>Chelicerata</taxon>
        <taxon>Arachnida</taxon>
        <taxon>Pseudoscorpiones</taxon>
        <taxon>Cheliferoidea</taxon>
        <taxon>Chernetidae</taxon>
        <taxon>Cordylochernes</taxon>
    </lineage>
</organism>
<gene>
    <name evidence="11" type="ORF">LAZ67_1007477</name>
</gene>
<dbReference type="InterPro" id="IPR036396">
    <property type="entry name" value="Cyt_P450_sf"/>
</dbReference>
<accession>A0ABY6K139</accession>
<proteinExistence type="inferred from homology"/>
<dbReference type="InterPro" id="IPR002403">
    <property type="entry name" value="Cyt_P450_E_grp-IV"/>
</dbReference>
<dbReference type="Pfam" id="PF00067">
    <property type="entry name" value="p450"/>
    <property type="match status" value="1"/>
</dbReference>
<dbReference type="EMBL" id="CP092863">
    <property type="protein sequence ID" value="UYV62011.1"/>
    <property type="molecule type" value="Genomic_DNA"/>
</dbReference>
<comment type="subcellular location">
    <subcellularLocation>
        <location evidence="3">Endoplasmic reticulum membrane</location>
    </subcellularLocation>
</comment>
<evidence type="ECO:0000256" key="1">
    <source>
        <dbReference type="ARBA" id="ARBA00001971"/>
    </source>
</evidence>
<dbReference type="Gene3D" id="1.10.630.10">
    <property type="entry name" value="Cytochrome P450"/>
    <property type="match status" value="1"/>
</dbReference>
<protein>
    <submittedName>
        <fullName evidence="11">ALK2</fullName>
    </submittedName>
</protein>
<reference evidence="11 12" key="1">
    <citation type="submission" date="2022-01" db="EMBL/GenBank/DDBJ databases">
        <title>A chromosomal length assembly of Cordylochernes scorpioides.</title>
        <authorList>
            <person name="Zeh D."/>
            <person name="Zeh J."/>
        </authorList>
    </citation>
    <scope>NUCLEOTIDE SEQUENCE [LARGE SCALE GENOMIC DNA]</scope>
    <source>
        <strain evidence="11">IN4F17</strain>
        <tissue evidence="11">Whole Body</tissue>
    </source>
</reference>
<evidence type="ECO:0000256" key="5">
    <source>
        <dbReference type="ARBA" id="ARBA00022617"/>
    </source>
</evidence>
<comment type="function">
    <text evidence="2">May be involved in the metabolism of insect hormones and in the breakdown of synthetic insecticides.</text>
</comment>
<keyword evidence="6" id="KW-0479">Metal-binding</keyword>
<keyword evidence="8" id="KW-0408">Iron</keyword>
<evidence type="ECO:0000256" key="8">
    <source>
        <dbReference type="ARBA" id="ARBA00023004"/>
    </source>
</evidence>
<dbReference type="Proteomes" id="UP001235939">
    <property type="component" value="Chromosome 01"/>
</dbReference>
<evidence type="ECO:0000313" key="12">
    <source>
        <dbReference type="Proteomes" id="UP001235939"/>
    </source>
</evidence>
<dbReference type="InterPro" id="IPR050196">
    <property type="entry name" value="Cytochrome_P450_Monoox"/>
</dbReference>
<sequence length="177" mass="20833">MAKIIFMLKQVNTNARKVQASEHYRFLEVFSEWIIVQNNICHFSLLVVYILIYPPGRPPHFGVGVRNNTSFTNTMITGKYKLPKGGTLLLWIYHLHHNSDIYPDPEKFDPERFRPGSPQLLSRHPYAFIPFSAGPRNCIVLFLYPPAWELRMQFVVKPEMRDFTLYKILIYKNIIFS</sequence>